<dbReference type="Proteomes" id="UP000287830">
    <property type="component" value="Unassembled WGS sequence"/>
</dbReference>
<proteinExistence type="predicted"/>
<dbReference type="EMBL" id="BHZC01000001">
    <property type="protein sequence ID" value="GCD32428.1"/>
    <property type="molecule type" value="Genomic_DNA"/>
</dbReference>
<evidence type="ECO:0000313" key="2">
    <source>
        <dbReference type="EMBL" id="GCD32428.1"/>
    </source>
</evidence>
<dbReference type="Gene3D" id="3.10.180.10">
    <property type="entry name" value="2,3-Dihydroxybiphenyl 1,2-Dioxygenase, domain 1"/>
    <property type="match status" value="1"/>
</dbReference>
<accession>A0A7U9KPK2</accession>
<dbReference type="InterPro" id="IPR029068">
    <property type="entry name" value="Glyas_Bleomycin-R_OHBP_Dase"/>
</dbReference>
<dbReference type="GeneID" id="95619240"/>
<dbReference type="CDD" id="cd06587">
    <property type="entry name" value="VOC"/>
    <property type="match status" value="1"/>
</dbReference>
<dbReference type="InterPro" id="IPR037523">
    <property type="entry name" value="VOC_core"/>
</dbReference>
<evidence type="ECO:0000259" key="1">
    <source>
        <dbReference type="PROSITE" id="PS51819"/>
    </source>
</evidence>
<evidence type="ECO:0000313" key="3">
    <source>
        <dbReference type="Proteomes" id="UP000287830"/>
    </source>
</evidence>
<dbReference type="AlphaFoldDB" id="A0A7U9KPK2"/>
<organism evidence="2 3">
    <name type="scientific">Streptomyces chrestomyceticus JCM 4735</name>
    <dbReference type="NCBI Taxonomy" id="1306181"/>
    <lineage>
        <taxon>Bacteria</taxon>
        <taxon>Bacillati</taxon>
        <taxon>Actinomycetota</taxon>
        <taxon>Actinomycetes</taxon>
        <taxon>Kitasatosporales</taxon>
        <taxon>Streptomycetaceae</taxon>
        <taxon>Streptomyces</taxon>
    </lineage>
</organism>
<dbReference type="SUPFAM" id="SSF54593">
    <property type="entry name" value="Glyoxalase/Bleomycin resistance protein/Dihydroxybiphenyl dioxygenase"/>
    <property type="match status" value="1"/>
</dbReference>
<dbReference type="OrthoDB" id="5242400at2"/>
<gene>
    <name evidence="2" type="ORF">OEIGOIKO_00141</name>
</gene>
<name>A0A7U9KPK2_9ACTN</name>
<dbReference type="PROSITE" id="PS51819">
    <property type="entry name" value="VOC"/>
    <property type="match status" value="1"/>
</dbReference>
<sequence>MPHTQTQTQPRPHAQARSLPLRLHHHAWITDDQEANRRFYEDVVGLPLVATWTEREAMAGVERAYSHTLYGLADGSALAFFQFADPKDQEEFRTSINSTPMRHIAFKVEAGAQEAIRERVDAVGSADANPHVIDHGFCVSLYVTDPNGLILEFAVDHPDVEKIEAEQRTTAHTDLARWLAGDHTSNNRWR</sequence>
<feature type="domain" description="VOC" evidence="1">
    <location>
        <begin position="22"/>
        <end position="156"/>
    </location>
</feature>
<dbReference type="Pfam" id="PF00903">
    <property type="entry name" value="Glyoxalase"/>
    <property type="match status" value="1"/>
</dbReference>
<comment type="caution">
    <text evidence="2">The sequence shown here is derived from an EMBL/GenBank/DDBJ whole genome shotgun (WGS) entry which is preliminary data.</text>
</comment>
<reference evidence="2 3" key="1">
    <citation type="submission" date="2018-11" db="EMBL/GenBank/DDBJ databases">
        <title>Whole genome sequence of Streptomyces chrestomyceticus NBRC 13444(T).</title>
        <authorList>
            <person name="Komaki H."/>
            <person name="Tamura T."/>
        </authorList>
    </citation>
    <scope>NUCLEOTIDE SEQUENCE [LARGE SCALE GENOMIC DNA]</scope>
    <source>
        <strain evidence="2 3">NBRC 13444</strain>
    </source>
</reference>
<dbReference type="RefSeq" id="WP_125042917.1">
    <property type="nucleotide sequence ID" value="NZ_BHZC01000001.1"/>
</dbReference>
<dbReference type="InterPro" id="IPR004360">
    <property type="entry name" value="Glyas_Fos-R_dOase_dom"/>
</dbReference>
<protein>
    <recommendedName>
        <fullName evidence="1">VOC domain-containing protein</fullName>
    </recommendedName>
</protein>